<feature type="region of interest" description="Disordered" evidence="1">
    <location>
        <begin position="1"/>
        <end position="22"/>
    </location>
</feature>
<reference evidence="2" key="1">
    <citation type="submission" date="2014-11" db="EMBL/GenBank/DDBJ databases">
        <authorList>
            <person name="Amaro Gonzalez C."/>
        </authorList>
    </citation>
    <scope>NUCLEOTIDE SEQUENCE</scope>
</reference>
<accession>A0A0E9QGG5</accession>
<reference evidence="2" key="2">
    <citation type="journal article" date="2015" name="Fish Shellfish Immunol.">
        <title>Early steps in the European eel (Anguilla anguilla)-Vibrio vulnificus interaction in the gills: Role of the RtxA13 toxin.</title>
        <authorList>
            <person name="Callol A."/>
            <person name="Pajuelo D."/>
            <person name="Ebbesson L."/>
            <person name="Teles M."/>
            <person name="MacKenzie S."/>
            <person name="Amaro C."/>
        </authorList>
    </citation>
    <scope>NUCLEOTIDE SEQUENCE</scope>
</reference>
<organism evidence="2">
    <name type="scientific">Anguilla anguilla</name>
    <name type="common">European freshwater eel</name>
    <name type="synonym">Muraena anguilla</name>
    <dbReference type="NCBI Taxonomy" id="7936"/>
    <lineage>
        <taxon>Eukaryota</taxon>
        <taxon>Metazoa</taxon>
        <taxon>Chordata</taxon>
        <taxon>Craniata</taxon>
        <taxon>Vertebrata</taxon>
        <taxon>Euteleostomi</taxon>
        <taxon>Actinopterygii</taxon>
        <taxon>Neopterygii</taxon>
        <taxon>Teleostei</taxon>
        <taxon>Anguilliformes</taxon>
        <taxon>Anguillidae</taxon>
        <taxon>Anguilla</taxon>
    </lineage>
</organism>
<dbReference type="AlphaFoldDB" id="A0A0E9QGG5"/>
<sequence length="51" mass="5433">MSQSAHSLLMVTEEQQDTDQSLSGLGANARSLMELSLCNPGSGELVYCVQC</sequence>
<protein>
    <submittedName>
        <fullName evidence="2">Uncharacterized protein</fullName>
    </submittedName>
</protein>
<evidence type="ECO:0000256" key="1">
    <source>
        <dbReference type="SAM" id="MobiDB-lite"/>
    </source>
</evidence>
<dbReference type="EMBL" id="GBXM01093369">
    <property type="protein sequence ID" value="JAH15208.1"/>
    <property type="molecule type" value="Transcribed_RNA"/>
</dbReference>
<name>A0A0E9QGG5_ANGAN</name>
<evidence type="ECO:0000313" key="2">
    <source>
        <dbReference type="EMBL" id="JAH15208.1"/>
    </source>
</evidence>
<proteinExistence type="predicted"/>